<gene>
    <name evidence="1" type="ORF">Hamer_G015672</name>
</gene>
<accession>A0A8J5J9Y4</accession>
<name>A0A8J5J9Y4_HOMAM</name>
<protein>
    <submittedName>
        <fullName evidence="1">Uncharacterized protein</fullName>
    </submittedName>
</protein>
<dbReference type="Proteomes" id="UP000747542">
    <property type="component" value="Unassembled WGS sequence"/>
</dbReference>
<sequence length="262" mass="29759">MENAGNIGSRRREGKKYAVEDEALDRIAKEPRKCYGADVPGNRVVQKLMASPANKYMSRNRLTVLVVTVVEDREKMPRKVNYLLSLHHEMDKFEAVYLELHTHMAARIPHGFGTGQGTNPLHDIMAVDVTAREIGYDVGNGELSLDNGSARITCCDSDYENVEKENKKVHEELVRKGINLRKGSGSMTNLFIDCPESPREELVQKEALQEVWSYLTNISLIFNHMRYFLPVNMQTQNKFAMIIVKDLKVETIVDNRVSTFVG</sequence>
<comment type="caution">
    <text evidence="1">The sequence shown here is derived from an EMBL/GenBank/DDBJ whole genome shotgun (WGS) entry which is preliminary data.</text>
</comment>
<evidence type="ECO:0000313" key="1">
    <source>
        <dbReference type="EMBL" id="KAG7155067.1"/>
    </source>
</evidence>
<dbReference type="AlphaFoldDB" id="A0A8J5J9Y4"/>
<evidence type="ECO:0000313" key="2">
    <source>
        <dbReference type="Proteomes" id="UP000747542"/>
    </source>
</evidence>
<reference evidence="1" key="1">
    <citation type="journal article" date="2021" name="Sci. Adv.">
        <title>The American lobster genome reveals insights on longevity, neural, and immune adaptations.</title>
        <authorList>
            <person name="Polinski J.M."/>
            <person name="Zimin A.V."/>
            <person name="Clark K.F."/>
            <person name="Kohn A.B."/>
            <person name="Sadowski N."/>
            <person name="Timp W."/>
            <person name="Ptitsyn A."/>
            <person name="Khanna P."/>
            <person name="Romanova D.Y."/>
            <person name="Williams P."/>
            <person name="Greenwood S.J."/>
            <person name="Moroz L.L."/>
            <person name="Walt D.R."/>
            <person name="Bodnar A.G."/>
        </authorList>
    </citation>
    <scope>NUCLEOTIDE SEQUENCE</scope>
    <source>
        <strain evidence="1">GMGI-L3</strain>
    </source>
</reference>
<keyword evidence="2" id="KW-1185">Reference proteome</keyword>
<organism evidence="1 2">
    <name type="scientific">Homarus americanus</name>
    <name type="common">American lobster</name>
    <dbReference type="NCBI Taxonomy" id="6706"/>
    <lineage>
        <taxon>Eukaryota</taxon>
        <taxon>Metazoa</taxon>
        <taxon>Ecdysozoa</taxon>
        <taxon>Arthropoda</taxon>
        <taxon>Crustacea</taxon>
        <taxon>Multicrustacea</taxon>
        <taxon>Malacostraca</taxon>
        <taxon>Eumalacostraca</taxon>
        <taxon>Eucarida</taxon>
        <taxon>Decapoda</taxon>
        <taxon>Pleocyemata</taxon>
        <taxon>Astacidea</taxon>
        <taxon>Nephropoidea</taxon>
        <taxon>Nephropidae</taxon>
        <taxon>Homarus</taxon>
    </lineage>
</organism>
<proteinExistence type="predicted"/>
<dbReference type="EMBL" id="JAHLQT010043233">
    <property type="protein sequence ID" value="KAG7155067.1"/>
    <property type="molecule type" value="Genomic_DNA"/>
</dbReference>